<feature type="region of interest" description="Disordered" evidence="13">
    <location>
        <begin position="360"/>
        <end position="382"/>
    </location>
</feature>
<keyword evidence="3" id="KW-1003">Cell membrane</keyword>
<dbReference type="PANTHER" id="PTHR43386:SF2">
    <property type="entry name" value="OLIGOPEPTIDE TRANSPORT SYSTEM PERMEASE PROTEIN OPPC"/>
    <property type="match status" value="1"/>
</dbReference>
<evidence type="ECO:0000256" key="8">
    <source>
        <dbReference type="ARBA" id="ARBA00022989"/>
    </source>
</evidence>
<dbReference type="PROSITE" id="PS51257">
    <property type="entry name" value="PROKAR_LIPOPROTEIN"/>
    <property type="match status" value="1"/>
</dbReference>
<feature type="domain" description="ABC transmembrane type-1" evidence="14">
    <location>
        <begin position="161"/>
        <end position="350"/>
    </location>
</feature>
<reference evidence="15" key="1">
    <citation type="journal article" date="2021" name="Front. Microbiol.">
        <title>Comprehensive Comparative Genomics and Phenotyping of Methylobacterium Species.</title>
        <authorList>
            <person name="Alessa O."/>
            <person name="Ogura Y."/>
            <person name="Fujitani Y."/>
            <person name="Takami H."/>
            <person name="Hayashi T."/>
            <person name="Sahin N."/>
            <person name="Tani A."/>
        </authorList>
    </citation>
    <scope>NUCLEOTIDE SEQUENCE</scope>
    <source>
        <strain evidence="15">NBRC 15686</strain>
    </source>
</reference>
<keyword evidence="16" id="KW-1185">Reference proteome</keyword>
<evidence type="ECO:0000256" key="12">
    <source>
        <dbReference type="RuleBase" id="RU363032"/>
    </source>
</evidence>
<proteinExistence type="inferred from homology"/>
<dbReference type="CDD" id="cd06261">
    <property type="entry name" value="TM_PBP2"/>
    <property type="match status" value="1"/>
</dbReference>
<dbReference type="InterPro" id="IPR025966">
    <property type="entry name" value="OppC_N"/>
</dbReference>
<evidence type="ECO:0000256" key="6">
    <source>
        <dbReference type="ARBA" id="ARBA00022856"/>
    </source>
</evidence>
<dbReference type="PANTHER" id="PTHR43386">
    <property type="entry name" value="OLIGOPEPTIDE TRANSPORT SYSTEM PERMEASE PROTEIN APPC"/>
    <property type="match status" value="1"/>
</dbReference>
<evidence type="ECO:0000256" key="5">
    <source>
        <dbReference type="ARBA" id="ARBA00022692"/>
    </source>
</evidence>
<accession>A0ABQ4UNW7</accession>
<evidence type="ECO:0000256" key="10">
    <source>
        <dbReference type="ARBA" id="ARBA00024202"/>
    </source>
</evidence>
<dbReference type="InterPro" id="IPR035906">
    <property type="entry name" value="MetI-like_sf"/>
</dbReference>
<evidence type="ECO:0000256" key="1">
    <source>
        <dbReference type="ARBA" id="ARBA00004429"/>
    </source>
</evidence>
<evidence type="ECO:0000256" key="3">
    <source>
        <dbReference type="ARBA" id="ARBA00022475"/>
    </source>
</evidence>
<evidence type="ECO:0000256" key="11">
    <source>
        <dbReference type="ARBA" id="ARBA00072251"/>
    </source>
</evidence>
<dbReference type="Pfam" id="PF12911">
    <property type="entry name" value="OppC_N"/>
    <property type="match status" value="1"/>
</dbReference>
<dbReference type="Proteomes" id="UP001055039">
    <property type="component" value="Unassembled WGS sequence"/>
</dbReference>
<keyword evidence="2 12" id="KW-0813">Transport</keyword>
<evidence type="ECO:0000256" key="4">
    <source>
        <dbReference type="ARBA" id="ARBA00022519"/>
    </source>
</evidence>
<keyword evidence="7" id="KW-0653">Protein transport</keyword>
<evidence type="ECO:0000256" key="7">
    <source>
        <dbReference type="ARBA" id="ARBA00022927"/>
    </source>
</evidence>
<keyword evidence="8 12" id="KW-1133">Transmembrane helix</keyword>
<sequence length="382" mass="41160">MSLALARLARRRLARDRSAVAALASLVLIVLACLIGPSLTGHPPERIYPDFVRVPPSLTAHPQPDELRPALQRLAFRMRVTLEDVAQEGDRVRLTLTADKPIDTRAFRLLSRSGLFGEARVLERSADDRRIVAEVPIRKRYFVLGTDGLGRDLLTRCLAAGQVSLLIGLTAALAALLIGVAYGAVSGMAGGTVDALMMRLLDILYALPFVFLVIMLLVFFRAGLWLVLVAVAAVEWLDMARIVRTQTLSLRGRDFVRAAYALGLSSRAVIARHVVPNTLGPIIAAATLLVPRVILLESFLSFLGLGVQEPDTSWGVLIAEGSRALESAPWMLAAPAGFLVVTLVALNRLGDGLGEALDPRHQSIVPKGGRQLSEPGDAETGR</sequence>
<dbReference type="Gene3D" id="1.10.3720.10">
    <property type="entry name" value="MetI-like"/>
    <property type="match status" value="1"/>
</dbReference>
<evidence type="ECO:0000313" key="15">
    <source>
        <dbReference type="EMBL" id="GJE67785.1"/>
    </source>
</evidence>
<feature type="transmembrane region" description="Helical" evidence="12">
    <location>
        <begin position="163"/>
        <end position="185"/>
    </location>
</feature>
<keyword evidence="5 12" id="KW-0812">Transmembrane</keyword>
<evidence type="ECO:0000256" key="9">
    <source>
        <dbReference type="ARBA" id="ARBA00023136"/>
    </source>
</evidence>
<dbReference type="InterPro" id="IPR050366">
    <property type="entry name" value="BP-dependent_transpt_permease"/>
</dbReference>
<evidence type="ECO:0000256" key="2">
    <source>
        <dbReference type="ARBA" id="ARBA00022448"/>
    </source>
</evidence>
<keyword evidence="4" id="KW-0997">Cell inner membrane</keyword>
<keyword evidence="6" id="KW-0571">Peptide transport</keyword>
<evidence type="ECO:0000313" key="16">
    <source>
        <dbReference type="Proteomes" id="UP001055039"/>
    </source>
</evidence>
<dbReference type="RefSeq" id="WP_238228705.1">
    <property type="nucleotide sequence ID" value="NZ_BAAADH010000049.1"/>
</dbReference>
<dbReference type="EMBL" id="BPRC01000033">
    <property type="protein sequence ID" value="GJE67785.1"/>
    <property type="molecule type" value="Genomic_DNA"/>
</dbReference>
<evidence type="ECO:0000259" key="14">
    <source>
        <dbReference type="PROSITE" id="PS50928"/>
    </source>
</evidence>
<dbReference type="PROSITE" id="PS50928">
    <property type="entry name" value="ABC_TM1"/>
    <property type="match status" value="1"/>
</dbReference>
<evidence type="ECO:0000256" key="13">
    <source>
        <dbReference type="SAM" id="MobiDB-lite"/>
    </source>
</evidence>
<dbReference type="Pfam" id="PF00528">
    <property type="entry name" value="BPD_transp_1"/>
    <property type="match status" value="1"/>
</dbReference>
<comment type="caution">
    <text evidence="15">The sequence shown here is derived from an EMBL/GenBank/DDBJ whole genome shotgun (WGS) entry which is preliminary data.</text>
</comment>
<dbReference type="InterPro" id="IPR000515">
    <property type="entry name" value="MetI-like"/>
</dbReference>
<comment type="similarity">
    <text evidence="10">Belongs to the binding-protein-dependent transport system permease family. OppBC subfamily.</text>
</comment>
<organism evidence="15 16">
    <name type="scientific">Methylorubrum aminovorans</name>
    <dbReference type="NCBI Taxonomy" id="269069"/>
    <lineage>
        <taxon>Bacteria</taxon>
        <taxon>Pseudomonadati</taxon>
        <taxon>Pseudomonadota</taxon>
        <taxon>Alphaproteobacteria</taxon>
        <taxon>Hyphomicrobiales</taxon>
        <taxon>Methylobacteriaceae</taxon>
        <taxon>Methylorubrum</taxon>
    </lineage>
</organism>
<protein>
    <recommendedName>
        <fullName evidence="11">Oligopeptide transport system permease protein OppC</fullName>
    </recommendedName>
</protein>
<feature type="transmembrane region" description="Helical" evidence="12">
    <location>
        <begin position="197"/>
        <end position="218"/>
    </location>
</feature>
<reference evidence="15" key="2">
    <citation type="submission" date="2021-08" db="EMBL/GenBank/DDBJ databases">
        <authorList>
            <person name="Tani A."/>
            <person name="Ola A."/>
            <person name="Ogura Y."/>
            <person name="Katsura K."/>
            <person name="Hayashi T."/>
        </authorList>
    </citation>
    <scope>NUCLEOTIDE SEQUENCE</scope>
    <source>
        <strain evidence="15">NBRC 15686</strain>
    </source>
</reference>
<comment type="subcellular location">
    <subcellularLocation>
        <location evidence="1">Cell inner membrane</location>
        <topology evidence="1">Multi-pass membrane protein</topology>
    </subcellularLocation>
    <subcellularLocation>
        <location evidence="12">Cell membrane</location>
        <topology evidence="12">Multi-pass membrane protein</topology>
    </subcellularLocation>
</comment>
<gene>
    <name evidence="15" type="ORF">LNAOJCKE_5018</name>
</gene>
<dbReference type="SUPFAM" id="SSF161098">
    <property type="entry name" value="MetI-like"/>
    <property type="match status" value="1"/>
</dbReference>
<name>A0ABQ4UNW7_9HYPH</name>
<keyword evidence="9 12" id="KW-0472">Membrane</keyword>